<evidence type="ECO:0000313" key="1">
    <source>
        <dbReference type="EMBL" id="RIY38935.1"/>
    </source>
</evidence>
<gene>
    <name evidence="1" type="ORF">CJP73_15910</name>
</gene>
<dbReference type="EMBL" id="NQYH01000025">
    <property type="protein sequence ID" value="RIY38935.1"/>
    <property type="molecule type" value="Genomic_DNA"/>
</dbReference>
<proteinExistence type="predicted"/>
<dbReference type="Proteomes" id="UP000266206">
    <property type="component" value="Unassembled WGS sequence"/>
</dbReference>
<sequence>MYCLSPKEYELSQKLLKRWGFGNRIHFLCKINISASGLKKTATIGQKRTREYQHEFPKTVNYEILMVRTPRKTVTLLVGYQSID</sequence>
<name>A0A3A1YMN6_9BURK</name>
<protein>
    <submittedName>
        <fullName evidence="1">Uncharacterized protein</fullName>
    </submittedName>
</protein>
<reference evidence="1 2" key="1">
    <citation type="submission" date="2017-08" db="EMBL/GenBank/DDBJ databases">
        <title>Pusillimonas indicus sp. nov., a member of the family Alcaligenaceae isolated from surface seawater.</title>
        <authorList>
            <person name="Li J."/>
        </authorList>
    </citation>
    <scope>NUCLEOTIDE SEQUENCE [LARGE SCALE GENOMIC DNA]</scope>
    <source>
        <strain evidence="1 2">L52-1-41</strain>
    </source>
</reference>
<accession>A0A3A1YMN6</accession>
<organism evidence="1 2">
    <name type="scientific">Neopusillimonas maritima</name>
    <dbReference type="NCBI Taxonomy" id="2026239"/>
    <lineage>
        <taxon>Bacteria</taxon>
        <taxon>Pseudomonadati</taxon>
        <taxon>Pseudomonadota</taxon>
        <taxon>Betaproteobacteria</taxon>
        <taxon>Burkholderiales</taxon>
        <taxon>Alcaligenaceae</taxon>
        <taxon>Neopusillimonas</taxon>
    </lineage>
</organism>
<evidence type="ECO:0000313" key="2">
    <source>
        <dbReference type="Proteomes" id="UP000266206"/>
    </source>
</evidence>
<dbReference type="AlphaFoldDB" id="A0A3A1YMN6"/>
<comment type="caution">
    <text evidence="1">The sequence shown here is derived from an EMBL/GenBank/DDBJ whole genome shotgun (WGS) entry which is preliminary data.</text>
</comment>